<name>A0ABP8TVD0_9ACTN</name>
<comment type="caution">
    <text evidence="2">The sequence shown here is derived from an EMBL/GenBank/DDBJ whole genome shotgun (WGS) entry which is preliminary data.</text>
</comment>
<reference evidence="3" key="1">
    <citation type="journal article" date="2019" name="Int. J. Syst. Evol. Microbiol.">
        <title>The Global Catalogue of Microorganisms (GCM) 10K type strain sequencing project: providing services to taxonomists for standard genome sequencing and annotation.</title>
        <authorList>
            <consortium name="The Broad Institute Genomics Platform"/>
            <consortium name="The Broad Institute Genome Sequencing Center for Infectious Disease"/>
            <person name="Wu L."/>
            <person name="Ma J."/>
        </authorList>
    </citation>
    <scope>NUCLEOTIDE SEQUENCE [LARGE SCALE GENOMIC DNA]</scope>
    <source>
        <strain evidence="3">JCM 17938</strain>
    </source>
</reference>
<dbReference type="RefSeq" id="WP_345363453.1">
    <property type="nucleotide sequence ID" value="NZ_BAABHJ010000027.1"/>
</dbReference>
<protein>
    <recommendedName>
        <fullName evidence="1">DUF6879 domain-containing protein</fullName>
    </recommendedName>
</protein>
<evidence type="ECO:0000259" key="1">
    <source>
        <dbReference type="Pfam" id="PF21806"/>
    </source>
</evidence>
<gene>
    <name evidence="2" type="ORF">GCM10023195_66460</name>
</gene>
<accession>A0ABP8TVD0</accession>
<sequence length="192" mass="22169">MPPTWALTGSTRLDLDGFGAAFVDAWSRIESRFLKLECWQAYHEREASESQAAYERGDIESAREFLHYEAQADRPLYEDVREQKIEYARVRLIQEPLTAYLRYELLSYRIRADMGENIEVVVCDPALHLPDDRYFDCLLFDRHTALIHDYGSGEIGLQTGGWVTHEPVAMAALADTVEALRRRAVPLRDYLI</sequence>
<dbReference type="Proteomes" id="UP001500212">
    <property type="component" value="Unassembled WGS sequence"/>
</dbReference>
<feature type="domain" description="DUF6879" evidence="1">
    <location>
        <begin position="21"/>
        <end position="191"/>
    </location>
</feature>
<evidence type="ECO:0000313" key="3">
    <source>
        <dbReference type="Proteomes" id="UP001500212"/>
    </source>
</evidence>
<keyword evidence="3" id="KW-1185">Reference proteome</keyword>
<dbReference type="Pfam" id="PF21806">
    <property type="entry name" value="DUF6879"/>
    <property type="match status" value="1"/>
</dbReference>
<dbReference type="InterPro" id="IPR049244">
    <property type="entry name" value="DUF6879"/>
</dbReference>
<proteinExistence type="predicted"/>
<organism evidence="2 3">
    <name type="scientific">Actinoallomurus liliacearum</name>
    <dbReference type="NCBI Taxonomy" id="1080073"/>
    <lineage>
        <taxon>Bacteria</taxon>
        <taxon>Bacillati</taxon>
        <taxon>Actinomycetota</taxon>
        <taxon>Actinomycetes</taxon>
        <taxon>Streptosporangiales</taxon>
        <taxon>Thermomonosporaceae</taxon>
        <taxon>Actinoallomurus</taxon>
    </lineage>
</organism>
<dbReference type="EMBL" id="BAABHJ010000027">
    <property type="protein sequence ID" value="GAA4615128.1"/>
    <property type="molecule type" value="Genomic_DNA"/>
</dbReference>
<evidence type="ECO:0000313" key="2">
    <source>
        <dbReference type="EMBL" id="GAA4615128.1"/>
    </source>
</evidence>